<proteinExistence type="predicted"/>
<keyword evidence="3 5" id="KW-1133">Transmembrane helix</keyword>
<evidence type="ECO:0000256" key="5">
    <source>
        <dbReference type="SAM" id="Phobius"/>
    </source>
</evidence>
<dbReference type="EMBL" id="ML994740">
    <property type="protein sequence ID" value="KAF2175188.1"/>
    <property type="molecule type" value="Genomic_DNA"/>
</dbReference>
<dbReference type="PANTHER" id="PTHR23507:SF8">
    <property type="entry name" value="MFS GENERAL SUBSTRATE TRANSPORTER"/>
    <property type="match status" value="1"/>
</dbReference>
<keyword evidence="7" id="KW-1185">Reference proteome</keyword>
<gene>
    <name evidence="6" type="ORF">K469DRAFT_702878</name>
</gene>
<feature type="transmembrane region" description="Helical" evidence="5">
    <location>
        <begin position="400"/>
        <end position="421"/>
    </location>
</feature>
<reference evidence="6" key="1">
    <citation type="journal article" date="2020" name="Stud. Mycol.">
        <title>101 Dothideomycetes genomes: a test case for predicting lifestyles and emergence of pathogens.</title>
        <authorList>
            <person name="Haridas S."/>
            <person name="Albert R."/>
            <person name="Binder M."/>
            <person name="Bloem J."/>
            <person name="Labutti K."/>
            <person name="Salamov A."/>
            <person name="Andreopoulos B."/>
            <person name="Baker S."/>
            <person name="Barry K."/>
            <person name="Bills G."/>
            <person name="Bluhm B."/>
            <person name="Cannon C."/>
            <person name="Castanera R."/>
            <person name="Culley D."/>
            <person name="Daum C."/>
            <person name="Ezra D."/>
            <person name="Gonzalez J."/>
            <person name="Henrissat B."/>
            <person name="Kuo A."/>
            <person name="Liang C."/>
            <person name="Lipzen A."/>
            <person name="Lutzoni F."/>
            <person name="Magnuson J."/>
            <person name="Mondo S."/>
            <person name="Nolan M."/>
            <person name="Ohm R."/>
            <person name="Pangilinan J."/>
            <person name="Park H.-J."/>
            <person name="Ramirez L."/>
            <person name="Alfaro M."/>
            <person name="Sun H."/>
            <person name="Tritt A."/>
            <person name="Yoshinaga Y."/>
            <person name="Zwiers L.-H."/>
            <person name="Turgeon B."/>
            <person name="Goodwin S."/>
            <person name="Spatafora J."/>
            <person name="Crous P."/>
            <person name="Grigoriev I."/>
        </authorList>
    </citation>
    <scope>NUCLEOTIDE SEQUENCE</scope>
    <source>
        <strain evidence="6">CBS 207.26</strain>
    </source>
</reference>
<dbReference type="SUPFAM" id="SSF103473">
    <property type="entry name" value="MFS general substrate transporter"/>
    <property type="match status" value="1"/>
</dbReference>
<accession>A0A6A6D9L6</accession>
<keyword evidence="2 5" id="KW-0812">Transmembrane</keyword>
<sequence length="498" mass="53872">MTDTNPPPSDPQHNKQPRVSSRCGVLLIFLLLSIISLAMRLLNLPLNRVIELRYCKEYYQQHEPSVVGPDGNVPEELCKIDGVQKKLAWLEGVIETSLVVCDLVVTIPFGSISDRLGRKIILVLNTLAITVLFAWLLLVGKLDAVFPVEAMIAAPFLSLFGGGDCVLTSTVFAYLTDFAGDIPTRTSYFAYVSSLSYIFSLFGPILASTTMSLNLWLPFYLGIGLLIGAFPIIAFLPQPALHGTSANEPTVDATEETPLVNESMSQDESADTPRVDSSITKGILLELKGILCLVTGRPNFQLLLVTVLVLGIANSNTSVLVLYISKRYGRTFAEVGYLLSIKAAVNVLLLTVVIPILLKAWLPRNSELQVTANFFGAKASLLVSFIGALCLGLAAKLWLAIIAIVIFALGTATTVFILSLVKSPVISAKEDQASGRDFSIVIMVKMIGTLIGTPLMTAIWVQGVAAGGTQLGLPFFVSSILYLVVLATVWNLHVRWSE</sequence>
<feature type="transmembrane region" description="Helical" evidence="5">
    <location>
        <begin position="442"/>
        <end position="461"/>
    </location>
</feature>
<feature type="transmembrane region" description="Helical" evidence="5">
    <location>
        <begin position="150"/>
        <end position="176"/>
    </location>
</feature>
<evidence type="ECO:0000256" key="2">
    <source>
        <dbReference type="ARBA" id="ARBA00022692"/>
    </source>
</evidence>
<name>A0A6A6D9L6_9PEZI</name>
<feature type="transmembrane region" description="Helical" evidence="5">
    <location>
        <begin position="302"/>
        <end position="325"/>
    </location>
</feature>
<dbReference type="AlphaFoldDB" id="A0A6A6D9L6"/>
<feature type="transmembrane region" description="Helical" evidence="5">
    <location>
        <begin position="213"/>
        <end position="236"/>
    </location>
</feature>
<protein>
    <submittedName>
        <fullName evidence="6">Major facilitator superfamily transporter</fullName>
    </submittedName>
</protein>
<comment type="subcellular location">
    <subcellularLocation>
        <location evidence="1">Membrane</location>
        <topology evidence="1">Multi-pass membrane protein</topology>
    </subcellularLocation>
</comment>
<dbReference type="Pfam" id="PF07690">
    <property type="entry name" value="MFS_1"/>
    <property type="match status" value="1"/>
</dbReference>
<feature type="transmembrane region" description="Helical" evidence="5">
    <location>
        <begin position="24"/>
        <end position="43"/>
    </location>
</feature>
<dbReference type="Proteomes" id="UP000800200">
    <property type="component" value="Unassembled WGS sequence"/>
</dbReference>
<dbReference type="InterPro" id="IPR011701">
    <property type="entry name" value="MFS"/>
</dbReference>
<keyword evidence="4 5" id="KW-0472">Membrane</keyword>
<evidence type="ECO:0000313" key="7">
    <source>
        <dbReference type="Proteomes" id="UP000800200"/>
    </source>
</evidence>
<evidence type="ECO:0000313" key="6">
    <source>
        <dbReference type="EMBL" id="KAF2175188.1"/>
    </source>
</evidence>
<dbReference type="PANTHER" id="PTHR23507">
    <property type="entry name" value="ZGC:174356"/>
    <property type="match status" value="1"/>
</dbReference>
<feature type="transmembrane region" description="Helical" evidence="5">
    <location>
        <begin position="473"/>
        <end position="492"/>
    </location>
</feature>
<feature type="transmembrane region" description="Helical" evidence="5">
    <location>
        <begin position="370"/>
        <end position="394"/>
    </location>
</feature>
<dbReference type="GO" id="GO:0016020">
    <property type="term" value="C:membrane"/>
    <property type="evidence" value="ECO:0007669"/>
    <property type="project" value="UniProtKB-SubCell"/>
</dbReference>
<evidence type="ECO:0000256" key="4">
    <source>
        <dbReference type="ARBA" id="ARBA00023136"/>
    </source>
</evidence>
<feature type="transmembrane region" description="Helical" evidence="5">
    <location>
        <begin position="337"/>
        <end position="358"/>
    </location>
</feature>
<dbReference type="Gene3D" id="1.20.1250.20">
    <property type="entry name" value="MFS general substrate transporter like domains"/>
    <property type="match status" value="1"/>
</dbReference>
<evidence type="ECO:0000256" key="1">
    <source>
        <dbReference type="ARBA" id="ARBA00004141"/>
    </source>
</evidence>
<feature type="transmembrane region" description="Helical" evidence="5">
    <location>
        <begin position="188"/>
        <end position="207"/>
    </location>
</feature>
<dbReference type="GO" id="GO:0022857">
    <property type="term" value="F:transmembrane transporter activity"/>
    <property type="evidence" value="ECO:0007669"/>
    <property type="project" value="InterPro"/>
</dbReference>
<feature type="transmembrane region" description="Helical" evidence="5">
    <location>
        <begin position="120"/>
        <end position="138"/>
    </location>
</feature>
<dbReference type="OrthoDB" id="194139at2759"/>
<dbReference type="InterPro" id="IPR036259">
    <property type="entry name" value="MFS_trans_sf"/>
</dbReference>
<organism evidence="6 7">
    <name type="scientific">Zopfia rhizophila CBS 207.26</name>
    <dbReference type="NCBI Taxonomy" id="1314779"/>
    <lineage>
        <taxon>Eukaryota</taxon>
        <taxon>Fungi</taxon>
        <taxon>Dikarya</taxon>
        <taxon>Ascomycota</taxon>
        <taxon>Pezizomycotina</taxon>
        <taxon>Dothideomycetes</taxon>
        <taxon>Dothideomycetes incertae sedis</taxon>
        <taxon>Zopfiaceae</taxon>
        <taxon>Zopfia</taxon>
    </lineage>
</organism>
<evidence type="ECO:0000256" key="3">
    <source>
        <dbReference type="ARBA" id="ARBA00022989"/>
    </source>
</evidence>